<gene>
    <name evidence="1" type="ORF">Bca52824_004257</name>
</gene>
<dbReference type="GO" id="GO:0005759">
    <property type="term" value="C:mitochondrial matrix"/>
    <property type="evidence" value="ECO:0007669"/>
    <property type="project" value="InterPro"/>
</dbReference>
<evidence type="ECO:0000313" key="2">
    <source>
        <dbReference type="Proteomes" id="UP000886595"/>
    </source>
</evidence>
<dbReference type="AlphaFoldDB" id="A0A8X7WPC4"/>
<dbReference type="OrthoDB" id="278212at2759"/>
<organism evidence="1 2">
    <name type="scientific">Brassica carinata</name>
    <name type="common">Ethiopian mustard</name>
    <name type="synonym">Abyssinian cabbage</name>
    <dbReference type="NCBI Taxonomy" id="52824"/>
    <lineage>
        <taxon>Eukaryota</taxon>
        <taxon>Viridiplantae</taxon>
        <taxon>Streptophyta</taxon>
        <taxon>Embryophyta</taxon>
        <taxon>Tracheophyta</taxon>
        <taxon>Spermatophyta</taxon>
        <taxon>Magnoliopsida</taxon>
        <taxon>eudicotyledons</taxon>
        <taxon>Gunneridae</taxon>
        <taxon>Pentapetalae</taxon>
        <taxon>rosids</taxon>
        <taxon>malvids</taxon>
        <taxon>Brassicales</taxon>
        <taxon>Brassicaceae</taxon>
        <taxon>Brassiceae</taxon>
        <taxon>Brassica</taxon>
    </lineage>
</organism>
<sequence>MPQGIELCICVTKQDNGPSLEFVAKAYVDEIVIDVVYVQKPYELSFPYQGPPDFADLDENLLKAFHRFLEIRGTKPTITEFVADYMANKDGRERLQWLNDVKSFVDM</sequence>
<dbReference type="Gene3D" id="3.10.280.10">
    <property type="entry name" value="Mitochondrial glycoprotein"/>
    <property type="match status" value="1"/>
</dbReference>
<dbReference type="EMBL" id="JAAMPC010000001">
    <property type="protein sequence ID" value="KAG2333077.1"/>
    <property type="molecule type" value="Genomic_DNA"/>
</dbReference>
<dbReference type="Pfam" id="PF02330">
    <property type="entry name" value="MAM33"/>
    <property type="match status" value="1"/>
</dbReference>
<comment type="caution">
    <text evidence="1">The sequence shown here is derived from an EMBL/GenBank/DDBJ whole genome shotgun (WGS) entry which is preliminary data.</text>
</comment>
<dbReference type="PANTHER" id="PTHR10826">
    <property type="entry name" value="COMPLEMENT COMPONENT 1"/>
    <property type="match status" value="1"/>
</dbReference>
<reference evidence="1 2" key="1">
    <citation type="submission" date="2020-02" db="EMBL/GenBank/DDBJ databases">
        <authorList>
            <person name="Ma Q."/>
            <person name="Huang Y."/>
            <person name="Song X."/>
            <person name="Pei D."/>
        </authorList>
    </citation>
    <scope>NUCLEOTIDE SEQUENCE [LARGE SCALE GENOMIC DNA]</scope>
    <source>
        <strain evidence="1">Sxm20200214</strain>
        <tissue evidence="1">Leaf</tissue>
    </source>
</reference>
<evidence type="ECO:0000313" key="1">
    <source>
        <dbReference type="EMBL" id="KAG2333077.1"/>
    </source>
</evidence>
<name>A0A8X7WPC4_BRACI</name>
<keyword evidence="2" id="KW-1185">Reference proteome</keyword>
<dbReference type="Proteomes" id="UP000886595">
    <property type="component" value="Unassembled WGS sequence"/>
</dbReference>
<dbReference type="InterPro" id="IPR036561">
    <property type="entry name" value="MAM33_sf"/>
</dbReference>
<dbReference type="InterPro" id="IPR003428">
    <property type="entry name" value="MAM33"/>
</dbReference>
<dbReference type="PANTHER" id="PTHR10826:SF31">
    <property type="entry name" value="(RAPE) HYPOTHETICAL PROTEIN"/>
    <property type="match status" value="1"/>
</dbReference>
<dbReference type="SUPFAM" id="SSF54529">
    <property type="entry name" value="Mitochondrial glycoprotein MAM33-like"/>
    <property type="match status" value="1"/>
</dbReference>
<proteinExistence type="predicted"/>
<accession>A0A8X7WPC4</accession>
<protein>
    <submittedName>
        <fullName evidence="1">Uncharacterized protein</fullName>
    </submittedName>
</protein>